<feature type="transmembrane region" description="Helical" evidence="8">
    <location>
        <begin position="218"/>
        <end position="242"/>
    </location>
</feature>
<keyword evidence="4" id="KW-0997">Cell inner membrane</keyword>
<dbReference type="InterPro" id="IPR020846">
    <property type="entry name" value="MFS_dom"/>
</dbReference>
<dbReference type="FunFam" id="1.20.1250.20:FF:000020">
    <property type="entry name" value="Multidrug resistance protein MdtG"/>
    <property type="match status" value="1"/>
</dbReference>
<dbReference type="GO" id="GO:0005886">
    <property type="term" value="C:plasma membrane"/>
    <property type="evidence" value="ECO:0007669"/>
    <property type="project" value="UniProtKB-SubCell"/>
</dbReference>
<dbReference type="Proteomes" id="UP000182314">
    <property type="component" value="Unassembled WGS sequence"/>
</dbReference>
<dbReference type="RefSeq" id="WP_064567272.1">
    <property type="nucleotide sequence ID" value="NZ_CP014007.2"/>
</dbReference>
<reference evidence="10 12" key="2">
    <citation type="submission" date="2021-03" db="EMBL/GenBank/DDBJ databases">
        <authorList>
            <person name="Li Y."/>
            <person name="Li S."/>
            <person name="Chen M."/>
            <person name="Peng G."/>
            <person name="Tan Z."/>
            <person name="An Q."/>
        </authorList>
    </citation>
    <scope>NUCLEOTIDE SEQUENCE [LARGE SCALE GENOMIC DNA]</scope>
    <source>
        <strain evidence="10 12">Ola 51</strain>
    </source>
</reference>
<evidence type="ECO:0000313" key="13">
    <source>
        <dbReference type="Proteomes" id="UP000182314"/>
    </source>
</evidence>
<feature type="transmembrane region" description="Helical" evidence="8">
    <location>
        <begin position="171"/>
        <end position="191"/>
    </location>
</feature>
<keyword evidence="2 8" id="KW-0813">Transport</keyword>
<keyword evidence="3 8" id="KW-1003">Cell membrane</keyword>
<comment type="similarity">
    <text evidence="8">Belongs to the major facilitator superfamily. DHA1 family. MdtG (TC 2.A.1.2.20) subfamily.</text>
</comment>
<evidence type="ECO:0000313" key="11">
    <source>
        <dbReference type="EMBL" id="SFB94791.1"/>
    </source>
</evidence>
<proteinExistence type="inferred from homology"/>
<protein>
    <recommendedName>
        <fullName evidence="8">Multidrug resistance protein MdtG</fullName>
    </recommendedName>
</protein>
<accession>A0AA94H173</accession>
<dbReference type="PROSITE" id="PS50850">
    <property type="entry name" value="MFS"/>
    <property type="match status" value="1"/>
</dbReference>
<feature type="transmembrane region" description="Helical" evidence="8">
    <location>
        <begin position="140"/>
        <end position="159"/>
    </location>
</feature>
<dbReference type="Gene3D" id="1.20.1250.20">
    <property type="entry name" value="MFS general substrate transporter like domains"/>
    <property type="match status" value="2"/>
</dbReference>
<dbReference type="EMBL" id="CP014007">
    <property type="protein sequence ID" value="ANI83528.1"/>
    <property type="molecule type" value="Genomic_DNA"/>
</dbReference>
<dbReference type="AlphaFoldDB" id="A0AA94H173"/>
<keyword evidence="7 8" id="KW-0472">Membrane</keyword>
<evidence type="ECO:0000256" key="1">
    <source>
        <dbReference type="ARBA" id="ARBA00004651"/>
    </source>
</evidence>
<comment type="subcellular location">
    <subcellularLocation>
        <location evidence="1 8">Cell membrane</location>
        <topology evidence="1 8">Multi-pass membrane protein</topology>
    </subcellularLocation>
</comment>
<dbReference type="PRINTS" id="PR01035">
    <property type="entry name" value="TCRTETA"/>
</dbReference>
<feature type="transmembrane region" description="Helical" evidence="8">
    <location>
        <begin position="254"/>
        <end position="276"/>
    </location>
</feature>
<name>A0AA94H173_9ENTR</name>
<dbReference type="FunFam" id="1.20.1250.20:FF:000022">
    <property type="entry name" value="Multidrug resistance protein MdtG"/>
    <property type="match status" value="1"/>
</dbReference>
<evidence type="ECO:0000313" key="12">
    <source>
        <dbReference type="Proteomes" id="UP000078227"/>
    </source>
</evidence>
<evidence type="ECO:0000256" key="4">
    <source>
        <dbReference type="ARBA" id="ARBA00022519"/>
    </source>
</evidence>
<evidence type="ECO:0000256" key="3">
    <source>
        <dbReference type="ARBA" id="ARBA00022475"/>
    </source>
</evidence>
<evidence type="ECO:0000256" key="8">
    <source>
        <dbReference type="HAMAP-Rule" id="MF_01528"/>
    </source>
</evidence>
<sequence>MSSSDAPINWQRNLTVAWFGCFLTGAAFSLVMPFLPLYVEQLGVTDPGALNMWSGLVFSITFLFSAIASPFWGGLADRKGRKIMLLRSALGMAIVMALMGMAQNVWQFLILRALLGLLGGFIPNANALIATQIPRNKSGWALGTLSTGGVGGALLGPLAGGLLADNWGLRMVFFITASVLFLCFLLTLFCIRENFVPVAKREMLHFKEVFASLKNPKLVLSLFITTMIIQVATGSIAPILTLYVRELTGNVSNIAFISGMIASVPGVAALLSAPRLGKLGDRIGPEKILVAALVISVLLLVPMSFVQTPWQLAILRFLLGAADGALLPAVQTLLVYNSTNQIAGRIFSYNQSFRDIGNVTGPLIGAAVSASYGFRAVFCVTAGVVLFNAIYSWFSLQRPARSHSETPTPTASVVSGKE</sequence>
<evidence type="ECO:0000259" key="9">
    <source>
        <dbReference type="PROSITE" id="PS50850"/>
    </source>
</evidence>
<feature type="domain" description="Major facilitator superfamily (MFS) profile" evidence="9">
    <location>
        <begin position="13"/>
        <end position="400"/>
    </location>
</feature>
<dbReference type="NCBIfam" id="NF007372">
    <property type="entry name" value="PRK09874.1"/>
    <property type="match status" value="1"/>
</dbReference>
<dbReference type="KEGG" id="kor:AWR26_15680"/>
<feature type="transmembrane region" description="Helical" evidence="8">
    <location>
        <begin position="84"/>
        <end position="102"/>
    </location>
</feature>
<dbReference type="Pfam" id="PF07690">
    <property type="entry name" value="MFS_1"/>
    <property type="match status" value="1"/>
</dbReference>
<feature type="transmembrane region" description="Helical" evidence="8">
    <location>
        <begin position="372"/>
        <end position="394"/>
    </location>
</feature>
<keyword evidence="6 8" id="KW-1133">Transmembrane helix</keyword>
<keyword evidence="12" id="KW-1185">Reference proteome</keyword>
<evidence type="ECO:0000256" key="2">
    <source>
        <dbReference type="ARBA" id="ARBA00022448"/>
    </source>
</evidence>
<feature type="transmembrane region" description="Helical" evidence="8">
    <location>
        <begin position="16"/>
        <end position="38"/>
    </location>
</feature>
<dbReference type="EMBL" id="FOKO01000002">
    <property type="protein sequence ID" value="SFB94791.1"/>
    <property type="molecule type" value="Genomic_DNA"/>
</dbReference>
<dbReference type="InterPro" id="IPR036259">
    <property type="entry name" value="MFS_trans_sf"/>
</dbReference>
<dbReference type="Proteomes" id="UP000078227">
    <property type="component" value="Chromosome"/>
</dbReference>
<feature type="transmembrane region" description="Helical" evidence="8">
    <location>
        <begin position="50"/>
        <end position="72"/>
    </location>
</feature>
<organism evidence="11 13">
    <name type="scientific">Kosakonia oryzae</name>
    <dbReference type="NCBI Taxonomy" id="497725"/>
    <lineage>
        <taxon>Bacteria</taxon>
        <taxon>Pseudomonadati</taxon>
        <taxon>Pseudomonadota</taxon>
        <taxon>Gammaproteobacteria</taxon>
        <taxon>Enterobacterales</taxon>
        <taxon>Enterobacteriaceae</taxon>
        <taxon>Kosakonia</taxon>
    </lineage>
</organism>
<gene>
    <name evidence="8 10" type="primary">mdtG</name>
    <name evidence="10" type="ORF">AWR26_15680</name>
    <name evidence="11" type="ORF">SAMN05216286_1104</name>
</gene>
<evidence type="ECO:0000313" key="10">
    <source>
        <dbReference type="EMBL" id="ANI83528.1"/>
    </source>
</evidence>
<dbReference type="PANTHER" id="PTHR43414:SF6">
    <property type="entry name" value="MULTIDRUG RESISTANCE PROTEIN MDTG"/>
    <property type="match status" value="1"/>
</dbReference>
<dbReference type="PANTHER" id="PTHR43414">
    <property type="entry name" value="MULTIDRUG RESISTANCE PROTEIN MDTG"/>
    <property type="match status" value="1"/>
</dbReference>
<dbReference type="InterPro" id="IPR011701">
    <property type="entry name" value="MFS"/>
</dbReference>
<dbReference type="SUPFAM" id="SSF103473">
    <property type="entry name" value="MFS general substrate transporter"/>
    <property type="match status" value="2"/>
</dbReference>
<dbReference type="InterPro" id="IPR023692">
    <property type="entry name" value="Mutidrug-R_MdtG"/>
</dbReference>
<reference evidence="11 13" key="1">
    <citation type="submission" date="2016-10" db="EMBL/GenBank/DDBJ databases">
        <authorList>
            <person name="Varghese N."/>
            <person name="Submissions S."/>
        </authorList>
    </citation>
    <scope>NUCLEOTIDE SEQUENCE [LARGE SCALE GENOMIC DNA]</scope>
    <source>
        <strain evidence="11 13">CGMCC 1.7012</strain>
    </source>
</reference>
<evidence type="ECO:0000256" key="7">
    <source>
        <dbReference type="ARBA" id="ARBA00023136"/>
    </source>
</evidence>
<dbReference type="InterPro" id="IPR001958">
    <property type="entry name" value="Tet-R_TetA/multi-R_MdtG-like"/>
</dbReference>
<feature type="transmembrane region" description="Helical" evidence="8">
    <location>
        <begin position="288"/>
        <end position="306"/>
    </location>
</feature>
<evidence type="ECO:0000256" key="6">
    <source>
        <dbReference type="ARBA" id="ARBA00022989"/>
    </source>
</evidence>
<feature type="transmembrane region" description="Helical" evidence="8">
    <location>
        <begin position="108"/>
        <end position="128"/>
    </location>
</feature>
<evidence type="ECO:0000256" key="5">
    <source>
        <dbReference type="ARBA" id="ARBA00022692"/>
    </source>
</evidence>
<dbReference type="GO" id="GO:0022857">
    <property type="term" value="F:transmembrane transporter activity"/>
    <property type="evidence" value="ECO:0007669"/>
    <property type="project" value="UniProtKB-UniRule"/>
</dbReference>
<dbReference type="HAMAP" id="MF_01528">
    <property type="entry name" value="MFS_MdtG"/>
    <property type="match status" value="1"/>
</dbReference>
<keyword evidence="5 8" id="KW-0812">Transmembrane</keyword>
<dbReference type="CDD" id="cd17391">
    <property type="entry name" value="MFS_MdtG_MDR_like"/>
    <property type="match status" value="1"/>
</dbReference>